<dbReference type="InterPro" id="IPR029063">
    <property type="entry name" value="SAM-dependent_MTases_sf"/>
</dbReference>
<dbReference type="SUPFAM" id="SSF53335">
    <property type="entry name" value="S-adenosyl-L-methionine-dependent methyltransferases"/>
    <property type="match status" value="1"/>
</dbReference>
<keyword evidence="2 3" id="KW-0808">Transferase</keyword>
<sequence>MTQRRSWDLGALEQTLLAPLHARAQDARRRRPLVPDPVAAGVVDEIGPEIGTGATGPAAAPRLDDLATVLRGAILDHWVREFLATHPAGTVVELGAGLSTRAERLTSSGGDSFPGASWVDVDLPGVTELRRTLLPDAAGRRFVAGSILDEDWLDVVRELPGPYLLVSESVLTLLPEQGVQRVVFTVGSLLPGATLLMDTVGRSVADRLQRCEPLCSRGLMFDWTCEDPRELEPWGLRLQESRGAGELPEAVQRGLPLSGRALAVALRAAPQLRGHRLARYEVAAV</sequence>
<reference evidence="3 4" key="1">
    <citation type="submission" date="2019-02" db="EMBL/GenBank/DDBJ databases">
        <title>Sequencing the genomes of 1000 actinobacteria strains.</title>
        <authorList>
            <person name="Klenk H.-P."/>
        </authorList>
    </citation>
    <scope>NUCLEOTIDE SEQUENCE [LARGE SCALE GENOMIC DNA]</scope>
    <source>
        <strain evidence="3 4">DSM 45779</strain>
    </source>
</reference>
<keyword evidence="4" id="KW-1185">Reference proteome</keyword>
<dbReference type="GO" id="GO:0032259">
    <property type="term" value="P:methylation"/>
    <property type="evidence" value="ECO:0007669"/>
    <property type="project" value="UniProtKB-KW"/>
</dbReference>
<dbReference type="Gene3D" id="3.40.50.150">
    <property type="entry name" value="Vaccinia Virus protein VP39"/>
    <property type="match status" value="1"/>
</dbReference>
<name>A0A4Q7V6V1_PSEST</name>
<dbReference type="Pfam" id="PF04072">
    <property type="entry name" value="LCM"/>
    <property type="match status" value="1"/>
</dbReference>
<organism evidence="3 4">
    <name type="scientific">Pseudonocardia sediminis</name>
    <dbReference type="NCBI Taxonomy" id="1397368"/>
    <lineage>
        <taxon>Bacteria</taxon>
        <taxon>Bacillati</taxon>
        <taxon>Actinomycetota</taxon>
        <taxon>Actinomycetes</taxon>
        <taxon>Pseudonocardiales</taxon>
        <taxon>Pseudonocardiaceae</taxon>
        <taxon>Pseudonocardia</taxon>
    </lineage>
</organism>
<gene>
    <name evidence="3" type="ORF">EV383_5391</name>
</gene>
<proteinExistence type="predicted"/>
<dbReference type="InterPro" id="IPR016874">
    <property type="entry name" value="TcmP-like"/>
</dbReference>
<evidence type="ECO:0000256" key="2">
    <source>
        <dbReference type="ARBA" id="ARBA00022679"/>
    </source>
</evidence>
<evidence type="ECO:0000313" key="4">
    <source>
        <dbReference type="Proteomes" id="UP000291591"/>
    </source>
</evidence>
<dbReference type="AlphaFoldDB" id="A0A4Q7V6V1"/>
<dbReference type="PIRSF" id="PIRSF028177">
    <property type="entry name" value="Polyketide_synth_Omtfrase_TcmP"/>
    <property type="match status" value="1"/>
</dbReference>
<evidence type="ECO:0000313" key="3">
    <source>
        <dbReference type="EMBL" id="RZT88449.1"/>
    </source>
</evidence>
<protein>
    <submittedName>
        <fullName evidence="3">O-methyltransferase</fullName>
    </submittedName>
</protein>
<dbReference type="Proteomes" id="UP000291591">
    <property type="component" value="Unassembled WGS sequence"/>
</dbReference>
<dbReference type="PANTHER" id="PTHR43619">
    <property type="entry name" value="S-ADENOSYL-L-METHIONINE-DEPENDENT METHYLTRANSFERASE YKTD-RELATED"/>
    <property type="match status" value="1"/>
</dbReference>
<dbReference type="EMBL" id="SHKL01000001">
    <property type="protein sequence ID" value="RZT88449.1"/>
    <property type="molecule type" value="Genomic_DNA"/>
</dbReference>
<dbReference type="InterPro" id="IPR007213">
    <property type="entry name" value="Ppm1/Ppm2/Tcmp"/>
</dbReference>
<dbReference type="PANTHER" id="PTHR43619:SF2">
    <property type="entry name" value="S-ADENOSYL-L-METHIONINE-DEPENDENT METHYLTRANSFERASES SUPERFAMILY PROTEIN"/>
    <property type="match status" value="1"/>
</dbReference>
<dbReference type="GO" id="GO:0008168">
    <property type="term" value="F:methyltransferase activity"/>
    <property type="evidence" value="ECO:0007669"/>
    <property type="project" value="UniProtKB-KW"/>
</dbReference>
<accession>A0A4Q7V6V1</accession>
<evidence type="ECO:0000256" key="1">
    <source>
        <dbReference type="ARBA" id="ARBA00022603"/>
    </source>
</evidence>
<keyword evidence="1 3" id="KW-0489">Methyltransferase</keyword>
<comment type="caution">
    <text evidence="3">The sequence shown here is derived from an EMBL/GenBank/DDBJ whole genome shotgun (WGS) entry which is preliminary data.</text>
</comment>